<feature type="transmembrane region" description="Helical" evidence="4">
    <location>
        <begin position="173"/>
        <end position="190"/>
    </location>
</feature>
<dbReference type="Pfam" id="PF12833">
    <property type="entry name" value="HTH_18"/>
    <property type="match status" value="1"/>
</dbReference>
<dbReference type="STRING" id="393003.SAMN05660461_5029"/>
<protein>
    <submittedName>
        <fullName evidence="6">Helix-turn-helix domain-containing protein</fullName>
    </submittedName>
</protein>
<dbReference type="GO" id="GO:0043565">
    <property type="term" value="F:sequence-specific DNA binding"/>
    <property type="evidence" value="ECO:0007669"/>
    <property type="project" value="InterPro"/>
</dbReference>
<dbReference type="PROSITE" id="PS01124">
    <property type="entry name" value="HTH_ARAC_FAMILY_2"/>
    <property type="match status" value="1"/>
</dbReference>
<dbReference type="PANTHER" id="PTHR43280">
    <property type="entry name" value="ARAC-FAMILY TRANSCRIPTIONAL REGULATOR"/>
    <property type="match status" value="1"/>
</dbReference>
<name>A0A1T5P9V2_9BACT</name>
<feature type="transmembrane region" description="Helical" evidence="4">
    <location>
        <begin position="88"/>
        <end position="109"/>
    </location>
</feature>
<evidence type="ECO:0000256" key="3">
    <source>
        <dbReference type="ARBA" id="ARBA00023163"/>
    </source>
</evidence>
<dbReference type="InterPro" id="IPR009057">
    <property type="entry name" value="Homeodomain-like_sf"/>
</dbReference>
<proteinExistence type="predicted"/>
<dbReference type="RefSeq" id="WP_079472289.1">
    <property type="nucleotide sequence ID" value="NZ_FUZZ01000004.1"/>
</dbReference>
<sequence length="383" mass="43653">MFHLTGIIISLFLALLLFTKKGKSTADFILALWLTLIALHLFCYYTLVSGTYVEFPYLLGVEIPLPLIHGPFLYLYIAALVNQSNKRLHWFIHFIPATIAYILLSGFFIQTFNHKINVYQHHGIGYEKLVSIIRLPIIPSGIIYVVWSLILLKKHSINIQKQFSYTEKINLNWLVYLTIGMGAIWLSVILGNDISTFMLVDLFILFIGYFGIKQVGIFTNRVVNTQLMDTDDIKLEEGNDPGVSSLANGTEKTKYLKTAVEPELMSKVHKELTLLMQTEKLFKDPGLNLDGLAGRLGVHSNTLSQVINSMEQRNFYDYINDFRIKEFQRIAVLPENSNFTLLSLAFEVGFNSKTSFNRNFKKATGLSPKEYCQQEKIQLGNAT</sequence>
<feature type="domain" description="HTH araC/xylS-type" evidence="5">
    <location>
        <begin position="272"/>
        <end position="374"/>
    </location>
</feature>
<keyword evidence="7" id="KW-1185">Reference proteome</keyword>
<dbReference type="SMART" id="SM00342">
    <property type="entry name" value="HTH_ARAC"/>
    <property type="match status" value="1"/>
</dbReference>
<organism evidence="6 7">
    <name type="scientific">Chitinophaga ginsengisegetis</name>
    <dbReference type="NCBI Taxonomy" id="393003"/>
    <lineage>
        <taxon>Bacteria</taxon>
        <taxon>Pseudomonadati</taxon>
        <taxon>Bacteroidota</taxon>
        <taxon>Chitinophagia</taxon>
        <taxon>Chitinophagales</taxon>
        <taxon>Chitinophagaceae</taxon>
        <taxon>Chitinophaga</taxon>
    </lineage>
</organism>
<evidence type="ECO:0000259" key="5">
    <source>
        <dbReference type="PROSITE" id="PS01124"/>
    </source>
</evidence>
<dbReference type="EMBL" id="FUZZ01000004">
    <property type="protein sequence ID" value="SKD09148.1"/>
    <property type="molecule type" value="Genomic_DNA"/>
</dbReference>
<feature type="transmembrane region" description="Helical" evidence="4">
    <location>
        <begin position="6"/>
        <end position="22"/>
    </location>
</feature>
<feature type="transmembrane region" description="Helical" evidence="4">
    <location>
        <begin position="129"/>
        <end position="152"/>
    </location>
</feature>
<dbReference type="GO" id="GO:0003700">
    <property type="term" value="F:DNA-binding transcription factor activity"/>
    <property type="evidence" value="ECO:0007669"/>
    <property type="project" value="InterPro"/>
</dbReference>
<dbReference type="Gene3D" id="1.10.10.60">
    <property type="entry name" value="Homeodomain-like"/>
    <property type="match status" value="1"/>
</dbReference>
<feature type="transmembrane region" description="Helical" evidence="4">
    <location>
        <begin position="59"/>
        <end position="81"/>
    </location>
</feature>
<evidence type="ECO:0000256" key="4">
    <source>
        <dbReference type="SAM" id="Phobius"/>
    </source>
</evidence>
<keyword evidence="2" id="KW-0238">DNA-binding</keyword>
<reference evidence="6 7" key="1">
    <citation type="submission" date="2017-02" db="EMBL/GenBank/DDBJ databases">
        <authorList>
            <person name="Peterson S.W."/>
        </authorList>
    </citation>
    <scope>NUCLEOTIDE SEQUENCE [LARGE SCALE GENOMIC DNA]</scope>
    <source>
        <strain evidence="6 7">DSM 18108</strain>
    </source>
</reference>
<accession>A0A1T5P9V2</accession>
<keyword evidence="4" id="KW-1133">Transmembrane helix</keyword>
<feature type="transmembrane region" description="Helical" evidence="4">
    <location>
        <begin position="29"/>
        <end position="47"/>
    </location>
</feature>
<feature type="transmembrane region" description="Helical" evidence="4">
    <location>
        <begin position="196"/>
        <end position="212"/>
    </location>
</feature>
<evidence type="ECO:0000313" key="6">
    <source>
        <dbReference type="EMBL" id="SKD09148.1"/>
    </source>
</evidence>
<gene>
    <name evidence="6" type="ORF">SAMN05660461_5029</name>
</gene>
<evidence type="ECO:0000313" key="7">
    <source>
        <dbReference type="Proteomes" id="UP000190166"/>
    </source>
</evidence>
<keyword evidence="4" id="KW-0812">Transmembrane</keyword>
<dbReference type="Proteomes" id="UP000190166">
    <property type="component" value="Unassembled WGS sequence"/>
</dbReference>
<keyword evidence="1" id="KW-0805">Transcription regulation</keyword>
<keyword evidence="4" id="KW-0472">Membrane</keyword>
<dbReference type="AlphaFoldDB" id="A0A1T5P9V2"/>
<evidence type="ECO:0000256" key="1">
    <source>
        <dbReference type="ARBA" id="ARBA00023015"/>
    </source>
</evidence>
<dbReference type="PANTHER" id="PTHR43280:SF29">
    <property type="entry name" value="ARAC-FAMILY TRANSCRIPTIONAL REGULATOR"/>
    <property type="match status" value="1"/>
</dbReference>
<evidence type="ECO:0000256" key="2">
    <source>
        <dbReference type="ARBA" id="ARBA00023125"/>
    </source>
</evidence>
<dbReference type="SUPFAM" id="SSF46689">
    <property type="entry name" value="Homeodomain-like"/>
    <property type="match status" value="1"/>
</dbReference>
<dbReference type="InterPro" id="IPR018060">
    <property type="entry name" value="HTH_AraC"/>
</dbReference>
<keyword evidence="3" id="KW-0804">Transcription</keyword>